<keyword evidence="1" id="KW-0472">Membrane</keyword>
<dbReference type="Proteomes" id="UP000231183">
    <property type="component" value="Unassembled WGS sequence"/>
</dbReference>
<evidence type="ECO:0000313" key="3">
    <source>
        <dbReference type="Proteomes" id="UP000231183"/>
    </source>
</evidence>
<comment type="caution">
    <text evidence="2">The sequence shown here is derived from an EMBL/GenBank/DDBJ whole genome shotgun (WGS) entry which is preliminary data.</text>
</comment>
<protein>
    <submittedName>
        <fullName evidence="2">Uncharacterized protein</fullName>
    </submittedName>
</protein>
<evidence type="ECO:0000313" key="2">
    <source>
        <dbReference type="EMBL" id="PIT87930.1"/>
    </source>
</evidence>
<sequence>MELIFGENFEEEKNIKISVKENRDFLFAKFCLYMDFIFCLRLFNRSCFIIILIIINKAKFYEIKNNYYESFITGRRLSRFGRVLFMVFRQTSAN</sequence>
<organism evidence="2 3">
    <name type="scientific">Candidatus Magasanikbacteria bacterium CG10_big_fil_rev_8_21_14_0_10_40_10</name>
    <dbReference type="NCBI Taxonomy" id="1974648"/>
    <lineage>
        <taxon>Bacteria</taxon>
        <taxon>Candidatus Magasanikiibacteriota</taxon>
    </lineage>
</organism>
<feature type="transmembrane region" description="Helical" evidence="1">
    <location>
        <begin position="32"/>
        <end position="55"/>
    </location>
</feature>
<proteinExistence type="predicted"/>
<evidence type="ECO:0000256" key="1">
    <source>
        <dbReference type="SAM" id="Phobius"/>
    </source>
</evidence>
<dbReference type="EMBL" id="PFBX01000003">
    <property type="protein sequence ID" value="PIT87930.1"/>
    <property type="molecule type" value="Genomic_DNA"/>
</dbReference>
<accession>A0A2M6W5C3</accession>
<keyword evidence="1" id="KW-1133">Transmembrane helix</keyword>
<reference evidence="3" key="1">
    <citation type="submission" date="2017-09" db="EMBL/GenBank/DDBJ databases">
        <title>Depth-based differentiation of microbial function through sediment-hosted aquifers and enrichment of novel symbionts in the deep terrestrial subsurface.</title>
        <authorList>
            <person name="Probst A.J."/>
            <person name="Ladd B."/>
            <person name="Jarett J.K."/>
            <person name="Geller-Mcgrath D.E."/>
            <person name="Sieber C.M.K."/>
            <person name="Emerson J.B."/>
            <person name="Anantharaman K."/>
            <person name="Thomas B.C."/>
            <person name="Malmstrom R."/>
            <person name="Stieglmeier M."/>
            <person name="Klingl A."/>
            <person name="Woyke T."/>
            <person name="Ryan C.M."/>
            <person name="Banfield J.F."/>
        </authorList>
    </citation>
    <scope>NUCLEOTIDE SEQUENCE [LARGE SCALE GENOMIC DNA]</scope>
</reference>
<dbReference type="AlphaFoldDB" id="A0A2M6W5C3"/>
<gene>
    <name evidence="2" type="ORF">COU31_00395</name>
</gene>
<keyword evidence="1" id="KW-0812">Transmembrane</keyword>
<name>A0A2M6W5C3_9BACT</name>